<comment type="caution">
    <text evidence="1">The sequence shown here is derived from an EMBL/GenBank/DDBJ whole genome shotgun (WGS) entry which is preliminary data.</text>
</comment>
<dbReference type="Proteomes" id="UP000265520">
    <property type="component" value="Unassembled WGS sequence"/>
</dbReference>
<reference evidence="1 2" key="1">
    <citation type="journal article" date="2018" name="Front. Plant Sci.">
        <title>Red Clover (Trifolium pratense) and Zigzag Clover (T. medium) - A Picture of Genomic Similarities and Differences.</title>
        <authorList>
            <person name="Dluhosova J."/>
            <person name="Istvanek J."/>
            <person name="Nedelnik J."/>
            <person name="Repkova J."/>
        </authorList>
    </citation>
    <scope>NUCLEOTIDE SEQUENCE [LARGE SCALE GENOMIC DNA]</scope>
    <source>
        <strain evidence="2">cv. 10/8</strain>
        <tissue evidence="1">Leaf</tissue>
    </source>
</reference>
<evidence type="ECO:0000313" key="2">
    <source>
        <dbReference type="Proteomes" id="UP000265520"/>
    </source>
</evidence>
<protein>
    <submittedName>
        <fullName evidence="1">Uncharacterized protein</fullName>
    </submittedName>
</protein>
<sequence length="95" mass="10729">GSENELKIYRIRAGAPQELMKMRNARDEDAQHAIIRALSKPEPSKPAPRAIHAGATRQNQSQDCLILHFLAQRAVLLCATRHQQTDQSSKYLQKL</sequence>
<proteinExistence type="predicted"/>
<dbReference type="AlphaFoldDB" id="A0A392SR80"/>
<dbReference type="EMBL" id="LXQA010428322">
    <property type="protein sequence ID" value="MCI51199.1"/>
    <property type="molecule type" value="Genomic_DNA"/>
</dbReference>
<name>A0A392SR80_9FABA</name>
<organism evidence="1 2">
    <name type="scientific">Trifolium medium</name>
    <dbReference type="NCBI Taxonomy" id="97028"/>
    <lineage>
        <taxon>Eukaryota</taxon>
        <taxon>Viridiplantae</taxon>
        <taxon>Streptophyta</taxon>
        <taxon>Embryophyta</taxon>
        <taxon>Tracheophyta</taxon>
        <taxon>Spermatophyta</taxon>
        <taxon>Magnoliopsida</taxon>
        <taxon>eudicotyledons</taxon>
        <taxon>Gunneridae</taxon>
        <taxon>Pentapetalae</taxon>
        <taxon>rosids</taxon>
        <taxon>fabids</taxon>
        <taxon>Fabales</taxon>
        <taxon>Fabaceae</taxon>
        <taxon>Papilionoideae</taxon>
        <taxon>50 kb inversion clade</taxon>
        <taxon>NPAAA clade</taxon>
        <taxon>Hologalegina</taxon>
        <taxon>IRL clade</taxon>
        <taxon>Trifolieae</taxon>
        <taxon>Trifolium</taxon>
    </lineage>
</organism>
<keyword evidence="2" id="KW-1185">Reference proteome</keyword>
<feature type="non-terminal residue" evidence="1">
    <location>
        <position position="1"/>
    </location>
</feature>
<evidence type="ECO:0000313" key="1">
    <source>
        <dbReference type="EMBL" id="MCI51199.1"/>
    </source>
</evidence>
<accession>A0A392SR80</accession>